<gene>
    <name evidence="5" type="primary">Cd55_2</name>
    <name evidence="5" type="ORF">RHICYA_R12405</name>
</gene>
<feature type="non-terminal residue" evidence="5">
    <location>
        <position position="96"/>
    </location>
</feature>
<evidence type="ECO:0000256" key="2">
    <source>
        <dbReference type="ARBA" id="ARBA00023157"/>
    </source>
</evidence>
<dbReference type="InterPro" id="IPR000436">
    <property type="entry name" value="Sushi_SCR_CCP_dom"/>
</dbReference>
<feature type="domain" description="Sushi" evidence="4">
    <location>
        <begin position="1"/>
        <end position="63"/>
    </location>
</feature>
<feature type="non-terminal residue" evidence="5">
    <location>
        <position position="1"/>
    </location>
</feature>
<name>A0A7L1NHE3_RHICY</name>
<dbReference type="SUPFAM" id="SSF57535">
    <property type="entry name" value="Complement control module/SCR domain"/>
    <property type="match status" value="1"/>
</dbReference>
<sequence length="96" mass="10448">CAAPPNFTFAVPAKGYQHLTEFPVGSTVRYSCQPGYTRHPGVPPTLTCLPSRMWSEALAFCTRKKCKHPEAPPNGRVLVLTDLLFGSSVSHTCEEG</sequence>
<accession>A0A7L1NHE3</accession>
<dbReference type="CDD" id="cd00033">
    <property type="entry name" value="CCP"/>
    <property type="match status" value="1"/>
</dbReference>
<keyword evidence="3" id="KW-0768">Sushi</keyword>
<reference evidence="5 6" key="1">
    <citation type="submission" date="2019-09" db="EMBL/GenBank/DDBJ databases">
        <title>Bird 10,000 Genomes (B10K) Project - Family phase.</title>
        <authorList>
            <person name="Zhang G."/>
        </authorList>
    </citation>
    <scope>NUCLEOTIDE SEQUENCE [LARGE SCALE GENOMIC DNA]</scope>
    <source>
        <strain evidence="5">B10K-DU-002-35</strain>
        <tissue evidence="5">Muscle</tissue>
    </source>
</reference>
<evidence type="ECO:0000256" key="3">
    <source>
        <dbReference type="PROSITE-ProRule" id="PRU00302"/>
    </source>
</evidence>
<evidence type="ECO:0000313" key="5">
    <source>
        <dbReference type="EMBL" id="NXN98942.1"/>
    </source>
</evidence>
<dbReference type="Pfam" id="PF00084">
    <property type="entry name" value="Sushi"/>
    <property type="match status" value="1"/>
</dbReference>
<evidence type="ECO:0000256" key="1">
    <source>
        <dbReference type="ARBA" id="ARBA00022737"/>
    </source>
</evidence>
<dbReference type="PROSITE" id="PS50923">
    <property type="entry name" value="SUSHI"/>
    <property type="match status" value="1"/>
</dbReference>
<organism evidence="5 6">
    <name type="scientific">Rhinopomastus cyanomelas</name>
    <name type="common">Common scimitarbill</name>
    <dbReference type="NCBI Taxonomy" id="113115"/>
    <lineage>
        <taxon>Eukaryota</taxon>
        <taxon>Metazoa</taxon>
        <taxon>Chordata</taxon>
        <taxon>Craniata</taxon>
        <taxon>Vertebrata</taxon>
        <taxon>Euteleostomi</taxon>
        <taxon>Archelosauria</taxon>
        <taxon>Archosauria</taxon>
        <taxon>Dinosauria</taxon>
        <taxon>Saurischia</taxon>
        <taxon>Theropoda</taxon>
        <taxon>Coelurosauria</taxon>
        <taxon>Aves</taxon>
        <taxon>Neognathae</taxon>
        <taxon>Neoaves</taxon>
        <taxon>Telluraves</taxon>
        <taxon>Coraciimorphae</taxon>
        <taxon>Bucerotiformes</taxon>
        <taxon>Rhinopomastidae</taxon>
        <taxon>Rhinopomastus</taxon>
    </lineage>
</organism>
<proteinExistence type="predicted"/>
<comment type="caution">
    <text evidence="5">The sequence shown here is derived from an EMBL/GenBank/DDBJ whole genome shotgun (WGS) entry which is preliminary data.</text>
</comment>
<keyword evidence="1" id="KW-0677">Repeat</keyword>
<dbReference type="Proteomes" id="UP000565785">
    <property type="component" value="Unassembled WGS sequence"/>
</dbReference>
<protein>
    <submittedName>
        <fullName evidence="5">DAF1 protein</fullName>
    </submittedName>
</protein>
<dbReference type="Gene3D" id="2.10.70.10">
    <property type="entry name" value="Complement Module, domain 1"/>
    <property type="match status" value="2"/>
</dbReference>
<evidence type="ECO:0000259" key="4">
    <source>
        <dbReference type="PROSITE" id="PS50923"/>
    </source>
</evidence>
<dbReference type="PANTHER" id="PTHR45656">
    <property type="entry name" value="PROTEIN CBR-CLEC-78"/>
    <property type="match status" value="1"/>
</dbReference>
<dbReference type="PANTHER" id="PTHR45656:SF15">
    <property type="entry name" value="SUSHI DOMAIN-CONTAINING PROTEIN"/>
    <property type="match status" value="1"/>
</dbReference>
<dbReference type="EMBL" id="VXBP01005924">
    <property type="protein sequence ID" value="NXN98942.1"/>
    <property type="molecule type" value="Genomic_DNA"/>
</dbReference>
<evidence type="ECO:0000313" key="6">
    <source>
        <dbReference type="Proteomes" id="UP000565785"/>
    </source>
</evidence>
<comment type="caution">
    <text evidence="3">Lacks conserved residue(s) required for the propagation of feature annotation.</text>
</comment>
<dbReference type="SMART" id="SM00032">
    <property type="entry name" value="CCP"/>
    <property type="match status" value="1"/>
</dbReference>
<dbReference type="InterPro" id="IPR035976">
    <property type="entry name" value="Sushi/SCR/CCP_sf"/>
</dbReference>
<dbReference type="InterPro" id="IPR051277">
    <property type="entry name" value="SEZ6_CSMD_C4BPB_Regulators"/>
</dbReference>
<keyword evidence="6" id="KW-1185">Reference proteome</keyword>
<keyword evidence="2" id="KW-1015">Disulfide bond</keyword>
<dbReference type="AlphaFoldDB" id="A0A7L1NHE3"/>
<dbReference type="OrthoDB" id="6103690at2759"/>